<evidence type="ECO:0000313" key="2">
    <source>
        <dbReference type="EMBL" id="MFC6083851.1"/>
    </source>
</evidence>
<dbReference type="SUPFAM" id="SSF54909">
    <property type="entry name" value="Dimeric alpha+beta barrel"/>
    <property type="match status" value="1"/>
</dbReference>
<keyword evidence="2" id="KW-0560">Oxidoreductase</keyword>
<organism evidence="2 3">
    <name type="scientific">Sphaerisporangium aureirubrum</name>
    <dbReference type="NCBI Taxonomy" id="1544736"/>
    <lineage>
        <taxon>Bacteria</taxon>
        <taxon>Bacillati</taxon>
        <taxon>Actinomycetota</taxon>
        <taxon>Actinomycetes</taxon>
        <taxon>Streptosporangiales</taxon>
        <taxon>Streptosporangiaceae</taxon>
        <taxon>Sphaerisporangium</taxon>
    </lineage>
</organism>
<name>A0ABW1NKS5_9ACTN</name>
<dbReference type="RefSeq" id="WP_380756280.1">
    <property type="nucleotide sequence ID" value="NZ_JBHSRF010000034.1"/>
</dbReference>
<evidence type="ECO:0000259" key="1">
    <source>
        <dbReference type="Pfam" id="PF03992"/>
    </source>
</evidence>
<dbReference type="Pfam" id="PF03992">
    <property type="entry name" value="ABM"/>
    <property type="match status" value="1"/>
</dbReference>
<gene>
    <name evidence="2" type="ORF">ACFP1K_21975</name>
</gene>
<dbReference type="Proteomes" id="UP001596137">
    <property type="component" value="Unassembled WGS sequence"/>
</dbReference>
<dbReference type="GO" id="GO:0004497">
    <property type="term" value="F:monooxygenase activity"/>
    <property type="evidence" value="ECO:0007669"/>
    <property type="project" value="UniProtKB-KW"/>
</dbReference>
<feature type="domain" description="ABM" evidence="1">
    <location>
        <begin position="1"/>
        <end position="71"/>
    </location>
</feature>
<evidence type="ECO:0000313" key="3">
    <source>
        <dbReference type="Proteomes" id="UP001596137"/>
    </source>
</evidence>
<protein>
    <submittedName>
        <fullName evidence="2">Antibiotic biosynthesis monooxygenase family protein</fullName>
        <ecNumber evidence="2">1.14.-.-</ecNumber>
    </submittedName>
</protein>
<comment type="caution">
    <text evidence="2">The sequence shown here is derived from an EMBL/GenBank/DDBJ whole genome shotgun (WGS) entry which is preliminary data.</text>
</comment>
<dbReference type="Gene3D" id="3.30.70.100">
    <property type="match status" value="1"/>
</dbReference>
<dbReference type="EC" id="1.14.-.-" evidence="2"/>
<dbReference type="EMBL" id="JBHSRF010000034">
    <property type="protein sequence ID" value="MFC6083851.1"/>
    <property type="molecule type" value="Genomic_DNA"/>
</dbReference>
<sequence length="101" mass="11702">MIAFINTFTLRGDRSEFERQIKEHEKFLQAQPGFGGFEFQRSDLRPDEYITIIQWRDTASHRRLMSIREFQKQVTDLLMIADVSCSPVDPNVAKVGVARVA</sequence>
<keyword evidence="3" id="KW-1185">Reference proteome</keyword>
<reference evidence="3" key="1">
    <citation type="journal article" date="2019" name="Int. J. Syst. Evol. Microbiol.">
        <title>The Global Catalogue of Microorganisms (GCM) 10K type strain sequencing project: providing services to taxonomists for standard genome sequencing and annotation.</title>
        <authorList>
            <consortium name="The Broad Institute Genomics Platform"/>
            <consortium name="The Broad Institute Genome Sequencing Center for Infectious Disease"/>
            <person name="Wu L."/>
            <person name="Ma J."/>
        </authorList>
    </citation>
    <scope>NUCLEOTIDE SEQUENCE [LARGE SCALE GENOMIC DNA]</scope>
    <source>
        <strain evidence="3">JCM 30346</strain>
    </source>
</reference>
<dbReference type="InterPro" id="IPR007138">
    <property type="entry name" value="ABM_dom"/>
</dbReference>
<proteinExistence type="predicted"/>
<accession>A0ABW1NKS5</accession>
<keyword evidence="2" id="KW-0503">Monooxygenase</keyword>
<dbReference type="InterPro" id="IPR011008">
    <property type="entry name" value="Dimeric_a/b-barrel"/>
</dbReference>